<feature type="transmembrane region" description="Helical" evidence="1">
    <location>
        <begin position="103"/>
        <end position="120"/>
    </location>
</feature>
<keyword evidence="1" id="KW-0812">Transmembrane</keyword>
<dbReference type="EMBL" id="FRCY01000005">
    <property type="protein sequence ID" value="SHN02453.1"/>
    <property type="molecule type" value="Genomic_DNA"/>
</dbReference>
<reference evidence="2 3" key="1">
    <citation type="submission" date="2016-11" db="EMBL/GenBank/DDBJ databases">
        <authorList>
            <person name="Jaros S."/>
            <person name="Januszkiewicz K."/>
            <person name="Wedrychowicz H."/>
        </authorList>
    </citation>
    <scope>NUCLEOTIDE SEQUENCE [LARGE SCALE GENOMIC DNA]</scope>
    <source>
        <strain evidence="2 3">CGMCC 1.6102</strain>
    </source>
</reference>
<evidence type="ECO:0000313" key="2">
    <source>
        <dbReference type="EMBL" id="SHN02453.1"/>
    </source>
</evidence>
<gene>
    <name evidence="2" type="ORF">SAMN04488057_105283</name>
</gene>
<keyword evidence="1" id="KW-1133">Transmembrane helix</keyword>
<dbReference type="Proteomes" id="UP000184513">
    <property type="component" value="Unassembled WGS sequence"/>
</dbReference>
<evidence type="ECO:0000256" key="1">
    <source>
        <dbReference type="SAM" id="Phobius"/>
    </source>
</evidence>
<dbReference type="AlphaFoldDB" id="A0A1M7NFM5"/>
<proteinExistence type="predicted"/>
<feature type="transmembrane region" description="Helical" evidence="1">
    <location>
        <begin position="21"/>
        <end position="39"/>
    </location>
</feature>
<feature type="transmembrane region" description="Helical" evidence="1">
    <location>
        <begin position="51"/>
        <end position="69"/>
    </location>
</feature>
<protein>
    <submittedName>
        <fullName evidence="2">Uncharacterized protein</fullName>
    </submittedName>
</protein>
<dbReference type="RefSeq" id="WP_073094511.1">
    <property type="nucleotide sequence ID" value="NZ_FRCY01000005.1"/>
</dbReference>
<sequence>MDRDSQVFELKKSFRLLETKVLVLIAIPLPVFSFAYLYTSSGNREVYLPEISPVFLYLILAAILWLLFLQYNSFQKRILPAKNSAIALSDKLLLYGKAAVRRYWYLFWAGLLSALGLIVYENQIFTVTYALNLIFVSLAKPTPDRLVKALHLKNEEREMAYEINRRED</sequence>
<accession>A0A1M7NFM5</accession>
<name>A0A1M7NFM5_9BACT</name>
<keyword evidence="3" id="KW-1185">Reference proteome</keyword>
<organism evidence="2 3">
    <name type="scientific">Cyclobacterium lianum</name>
    <dbReference type="NCBI Taxonomy" id="388280"/>
    <lineage>
        <taxon>Bacteria</taxon>
        <taxon>Pseudomonadati</taxon>
        <taxon>Bacteroidota</taxon>
        <taxon>Cytophagia</taxon>
        <taxon>Cytophagales</taxon>
        <taxon>Cyclobacteriaceae</taxon>
        <taxon>Cyclobacterium</taxon>
    </lineage>
</organism>
<dbReference type="OrthoDB" id="839615at2"/>
<keyword evidence="1" id="KW-0472">Membrane</keyword>
<dbReference type="STRING" id="388280.SAMN04488057_105283"/>
<evidence type="ECO:0000313" key="3">
    <source>
        <dbReference type="Proteomes" id="UP000184513"/>
    </source>
</evidence>